<evidence type="ECO:0000313" key="8">
    <source>
        <dbReference type="EMBL" id="AKA67375.1"/>
    </source>
</evidence>
<dbReference type="EMBL" id="CP009933">
    <property type="protein sequence ID" value="AKA67375.1"/>
    <property type="molecule type" value="Genomic_DNA"/>
</dbReference>
<dbReference type="InterPro" id="IPR003593">
    <property type="entry name" value="AAA+_ATPase"/>
</dbReference>
<dbReference type="CDD" id="cd03262">
    <property type="entry name" value="ABC_HisP_GlnQ"/>
    <property type="match status" value="1"/>
</dbReference>
<keyword evidence="3" id="KW-1003">Cell membrane</keyword>
<dbReference type="InterPro" id="IPR017871">
    <property type="entry name" value="ABC_transporter-like_CS"/>
</dbReference>
<dbReference type="InterPro" id="IPR027417">
    <property type="entry name" value="P-loop_NTPase"/>
</dbReference>
<organism evidence="8 9">
    <name type="scientific">Clostridium scatologenes</name>
    <dbReference type="NCBI Taxonomy" id="1548"/>
    <lineage>
        <taxon>Bacteria</taxon>
        <taxon>Bacillati</taxon>
        <taxon>Bacillota</taxon>
        <taxon>Clostridia</taxon>
        <taxon>Eubacteriales</taxon>
        <taxon>Clostridiaceae</taxon>
        <taxon>Clostridium</taxon>
    </lineage>
</organism>
<dbReference type="Pfam" id="PF00005">
    <property type="entry name" value="ABC_tran"/>
    <property type="match status" value="1"/>
</dbReference>
<sequence>MIKIKNLYKRFNNNTVLNGINLEIKKGEVIVIIGPSGTGKSTLLRCINYLETPDKGTIEIENLKVDLEKINKGQIHELRKHTAMVFQSYNLFNNKTAIENITEHLSVVKKINKNEAEKTAIDILRQVGLEDKKDYYPSQLSGGQQQRIGIGRAMAVSPDIMLFDEPTSALDPELVGEVLEVIKKLAEKDTTMIIVTHEMRFAREAADRVIFMDSGNIVEEGTPKEVFDNPKNPRTIKFLRQVQFN</sequence>
<dbReference type="FunFam" id="3.40.50.300:FF:000020">
    <property type="entry name" value="Amino acid ABC transporter ATP-binding component"/>
    <property type="match status" value="1"/>
</dbReference>
<dbReference type="InterPro" id="IPR003439">
    <property type="entry name" value="ABC_transporter-like_ATP-bd"/>
</dbReference>
<dbReference type="GO" id="GO:0005524">
    <property type="term" value="F:ATP binding"/>
    <property type="evidence" value="ECO:0007669"/>
    <property type="project" value="UniProtKB-KW"/>
</dbReference>
<dbReference type="PANTHER" id="PTHR43166:SF35">
    <property type="entry name" value="L-CYSTINE IMPORT ATP-BINDING PROTEIN TCYN"/>
    <property type="match status" value="1"/>
</dbReference>
<dbReference type="STRING" id="1548.CSCA_0250"/>
<evidence type="ECO:0000256" key="2">
    <source>
        <dbReference type="ARBA" id="ARBA00022448"/>
    </source>
</evidence>
<evidence type="ECO:0000256" key="5">
    <source>
        <dbReference type="ARBA" id="ARBA00022840"/>
    </source>
</evidence>
<keyword evidence="4" id="KW-0547">Nucleotide-binding</keyword>
<evidence type="ECO:0000259" key="7">
    <source>
        <dbReference type="PROSITE" id="PS50893"/>
    </source>
</evidence>
<dbReference type="SUPFAM" id="SSF52540">
    <property type="entry name" value="P-loop containing nucleoside triphosphate hydrolases"/>
    <property type="match status" value="1"/>
</dbReference>
<reference evidence="8 9" key="1">
    <citation type="journal article" date="2015" name="J. Biotechnol.">
        <title>Complete genome sequence of a malodorant-producing acetogen, Clostridium scatologenes ATCC 25775(T).</title>
        <authorList>
            <person name="Zhu Z."/>
            <person name="Guo T."/>
            <person name="Zheng H."/>
            <person name="Song T."/>
            <person name="Ouyang P."/>
            <person name="Xie J."/>
        </authorList>
    </citation>
    <scope>NUCLEOTIDE SEQUENCE [LARGE SCALE GENOMIC DNA]</scope>
    <source>
        <strain evidence="8 9">ATCC 25775</strain>
    </source>
</reference>
<comment type="subcellular location">
    <subcellularLocation>
        <location evidence="1">Cell membrane</location>
        <topology evidence="1">Peripheral membrane protein</topology>
    </subcellularLocation>
</comment>
<dbReference type="GO" id="GO:0015424">
    <property type="term" value="F:ABC-type amino acid transporter activity"/>
    <property type="evidence" value="ECO:0007669"/>
    <property type="project" value="InterPro"/>
</dbReference>
<dbReference type="HOGENOM" id="CLU_000604_1_22_9"/>
<dbReference type="KEGG" id="csq:CSCA_0250"/>
<evidence type="ECO:0000256" key="6">
    <source>
        <dbReference type="ARBA" id="ARBA00023136"/>
    </source>
</evidence>
<keyword evidence="6" id="KW-0472">Membrane</keyword>
<dbReference type="PANTHER" id="PTHR43166">
    <property type="entry name" value="AMINO ACID IMPORT ATP-BINDING PROTEIN"/>
    <property type="match status" value="1"/>
</dbReference>
<protein>
    <submittedName>
        <fullName evidence="8">Polar amino acid ABC transporter ATP-binding protein</fullName>
    </submittedName>
</protein>
<dbReference type="Gene3D" id="3.40.50.300">
    <property type="entry name" value="P-loop containing nucleotide triphosphate hydrolases"/>
    <property type="match status" value="1"/>
</dbReference>
<dbReference type="GO" id="GO:0005886">
    <property type="term" value="C:plasma membrane"/>
    <property type="evidence" value="ECO:0007669"/>
    <property type="project" value="UniProtKB-SubCell"/>
</dbReference>
<proteinExistence type="predicted"/>
<dbReference type="AlphaFoldDB" id="A0A0E3M6B3"/>
<dbReference type="PIRSF" id="PIRSF039085">
    <property type="entry name" value="ABC_ATPase_HisP"/>
    <property type="match status" value="1"/>
</dbReference>
<dbReference type="GO" id="GO:0016887">
    <property type="term" value="F:ATP hydrolysis activity"/>
    <property type="evidence" value="ECO:0007669"/>
    <property type="project" value="InterPro"/>
</dbReference>
<keyword evidence="9" id="KW-1185">Reference proteome</keyword>
<evidence type="ECO:0000256" key="3">
    <source>
        <dbReference type="ARBA" id="ARBA00022475"/>
    </source>
</evidence>
<dbReference type="PROSITE" id="PS00211">
    <property type="entry name" value="ABC_TRANSPORTER_1"/>
    <property type="match status" value="1"/>
</dbReference>
<name>A0A0E3M6B3_CLOSL</name>
<accession>A0A0E3M6B3</accession>
<keyword evidence="2" id="KW-0813">Transport</keyword>
<feature type="domain" description="ABC transporter" evidence="7">
    <location>
        <begin position="2"/>
        <end position="239"/>
    </location>
</feature>
<dbReference type="Proteomes" id="UP000033115">
    <property type="component" value="Chromosome"/>
</dbReference>
<keyword evidence="5 8" id="KW-0067">ATP-binding</keyword>
<evidence type="ECO:0000256" key="4">
    <source>
        <dbReference type="ARBA" id="ARBA00022741"/>
    </source>
</evidence>
<evidence type="ECO:0000256" key="1">
    <source>
        <dbReference type="ARBA" id="ARBA00004202"/>
    </source>
</evidence>
<gene>
    <name evidence="8" type="ORF">CSCA_0250</name>
</gene>
<dbReference type="PROSITE" id="PS50893">
    <property type="entry name" value="ABC_TRANSPORTER_2"/>
    <property type="match status" value="1"/>
</dbReference>
<dbReference type="InterPro" id="IPR030679">
    <property type="entry name" value="ABC_ATPase_HisP-typ"/>
</dbReference>
<dbReference type="SMART" id="SM00382">
    <property type="entry name" value="AAA"/>
    <property type="match status" value="1"/>
</dbReference>
<evidence type="ECO:0000313" key="9">
    <source>
        <dbReference type="Proteomes" id="UP000033115"/>
    </source>
</evidence>
<dbReference type="InterPro" id="IPR050086">
    <property type="entry name" value="MetN_ABC_transporter-like"/>
</dbReference>
<dbReference type="RefSeq" id="WP_029160443.1">
    <property type="nucleotide sequence ID" value="NZ_CP009933.1"/>
</dbReference>